<organism evidence="1 2">
    <name type="scientific">Tegillarca granosa</name>
    <name type="common">Malaysian cockle</name>
    <name type="synonym">Anadara granosa</name>
    <dbReference type="NCBI Taxonomy" id="220873"/>
    <lineage>
        <taxon>Eukaryota</taxon>
        <taxon>Metazoa</taxon>
        <taxon>Spiralia</taxon>
        <taxon>Lophotrochozoa</taxon>
        <taxon>Mollusca</taxon>
        <taxon>Bivalvia</taxon>
        <taxon>Autobranchia</taxon>
        <taxon>Pteriomorphia</taxon>
        <taxon>Arcoida</taxon>
        <taxon>Arcoidea</taxon>
        <taxon>Arcidae</taxon>
        <taxon>Tegillarca</taxon>
    </lineage>
</organism>
<reference evidence="1 2" key="1">
    <citation type="submission" date="2022-12" db="EMBL/GenBank/DDBJ databases">
        <title>Chromosome-level genome of Tegillarca granosa.</title>
        <authorList>
            <person name="Kim J."/>
        </authorList>
    </citation>
    <scope>NUCLEOTIDE SEQUENCE [LARGE SCALE GENOMIC DNA]</scope>
    <source>
        <strain evidence="1">Teg-2019</strain>
        <tissue evidence="1">Adductor muscle</tissue>
    </source>
</reference>
<gene>
    <name evidence="1" type="ORF">KUTeg_010876</name>
</gene>
<protein>
    <submittedName>
        <fullName evidence="1">Uncharacterized protein</fullName>
    </submittedName>
</protein>
<proteinExistence type="predicted"/>
<evidence type="ECO:0000313" key="1">
    <source>
        <dbReference type="EMBL" id="KAJ8311521.1"/>
    </source>
</evidence>
<dbReference type="Proteomes" id="UP001217089">
    <property type="component" value="Unassembled WGS sequence"/>
</dbReference>
<keyword evidence="2" id="KW-1185">Reference proteome</keyword>
<comment type="caution">
    <text evidence="1">The sequence shown here is derived from an EMBL/GenBank/DDBJ whole genome shotgun (WGS) entry which is preliminary data.</text>
</comment>
<dbReference type="EMBL" id="JARBDR010000496">
    <property type="protein sequence ID" value="KAJ8311521.1"/>
    <property type="molecule type" value="Genomic_DNA"/>
</dbReference>
<accession>A0ABQ9F4L5</accession>
<sequence length="138" mass="15752">MELAMDSENVSQISFDGINLPVGSQDLEEDSGEVESCQPLDVVGYEEEEDIIMNSDSDEELVAAMEEIRDHHMAAYYWMNYLIEKDHLQILHKLNNGKEVRIGNYPVDGLVPLLHLMRKLQCFNSMVVIFMDTNANSQ</sequence>
<name>A0ABQ9F4L5_TEGGR</name>
<evidence type="ECO:0000313" key="2">
    <source>
        <dbReference type="Proteomes" id="UP001217089"/>
    </source>
</evidence>